<name>A0A4P9W4F2_9FUNG</name>
<evidence type="ECO:0000256" key="3">
    <source>
        <dbReference type="ARBA" id="ARBA00023125"/>
    </source>
</evidence>
<dbReference type="OrthoDB" id="68020at2759"/>
<dbReference type="GO" id="GO:0005634">
    <property type="term" value="C:nucleus"/>
    <property type="evidence" value="ECO:0007669"/>
    <property type="project" value="UniProtKB-SubCell"/>
</dbReference>
<keyword evidence="4" id="KW-0804">Transcription</keyword>
<dbReference type="Pfam" id="PF24538">
    <property type="entry name" value="DUF7599"/>
    <property type="match status" value="1"/>
</dbReference>
<feature type="region of interest" description="Disordered" evidence="6">
    <location>
        <begin position="90"/>
        <end position="122"/>
    </location>
</feature>
<keyword evidence="2" id="KW-0597">Phosphoprotein</keyword>
<feature type="non-terminal residue" evidence="10">
    <location>
        <position position="1012"/>
    </location>
</feature>
<feature type="region of interest" description="Disordered" evidence="6">
    <location>
        <begin position="510"/>
        <end position="531"/>
    </location>
</feature>
<evidence type="ECO:0000256" key="4">
    <source>
        <dbReference type="ARBA" id="ARBA00023163"/>
    </source>
</evidence>
<evidence type="ECO:0000259" key="7">
    <source>
        <dbReference type="Pfam" id="PF04182"/>
    </source>
</evidence>
<dbReference type="GO" id="GO:0042791">
    <property type="term" value="P:5S class rRNA transcription by RNA polymerase III"/>
    <property type="evidence" value="ECO:0007669"/>
    <property type="project" value="TreeGrafter"/>
</dbReference>
<reference evidence="11" key="1">
    <citation type="journal article" date="2018" name="Nat. Microbiol.">
        <title>Leveraging single-cell genomics to expand the fungal tree of life.</title>
        <authorList>
            <person name="Ahrendt S.R."/>
            <person name="Quandt C.A."/>
            <person name="Ciobanu D."/>
            <person name="Clum A."/>
            <person name="Salamov A."/>
            <person name="Andreopoulos B."/>
            <person name="Cheng J.F."/>
            <person name="Woyke T."/>
            <person name="Pelin A."/>
            <person name="Henrissat B."/>
            <person name="Reynolds N.K."/>
            <person name="Benny G.L."/>
            <person name="Smith M.E."/>
            <person name="James T.Y."/>
            <person name="Grigoriev I.V."/>
        </authorList>
    </citation>
    <scope>NUCLEOTIDE SEQUENCE [LARGE SCALE GENOMIC DNA]</scope>
</reference>
<feature type="domain" description="B-block binding subunit of TFIIIC" evidence="7">
    <location>
        <begin position="164"/>
        <end position="228"/>
    </location>
</feature>
<evidence type="ECO:0000256" key="2">
    <source>
        <dbReference type="ARBA" id="ARBA00022553"/>
    </source>
</evidence>
<keyword evidence="5" id="KW-0539">Nucleus</keyword>
<dbReference type="InterPro" id="IPR011011">
    <property type="entry name" value="Znf_FYVE_PHD"/>
</dbReference>
<organism evidence="10 11">
    <name type="scientific">Blyttiomyces helicus</name>
    <dbReference type="NCBI Taxonomy" id="388810"/>
    <lineage>
        <taxon>Eukaryota</taxon>
        <taxon>Fungi</taxon>
        <taxon>Fungi incertae sedis</taxon>
        <taxon>Chytridiomycota</taxon>
        <taxon>Chytridiomycota incertae sedis</taxon>
        <taxon>Chytridiomycetes</taxon>
        <taxon>Chytridiomycetes incertae sedis</taxon>
        <taxon>Blyttiomyces</taxon>
    </lineage>
</organism>
<dbReference type="InterPro" id="IPR007309">
    <property type="entry name" value="TFIIIC_Bblock-bd"/>
</dbReference>
<gene>
    <name evidence="10" type="ORF">BDK51DRAFT_42984</name>
</gene>
<feature type="region of interest" description="Disordered" evidence="6">
    <location>
        <begin position="942"/>
        <end position="983"/>
    </location>
</feature>
<protein>
    <submittedName>
        <fullName evidence="10">Uncharacterized protein</fullName>
    </submittedName>
</protein>
<evidence type="ECO:0000313" key="10">
    <source>
        <dbReference type="EMBL" id="RKO87231.1"/>
    </source>
</evidence>
<sequence>MDDIVKIAFGEIALEGEFGCTVDRMWELILARKDEIGSPDVDVMATTGESATCAGGGVFDQDMKEWIWQSIRSSRLVEFLIRPDGRAPALPKMSKADLKRKARESQAPTDQPPGPSREEVGSMTLGDIAAKYGNTLRIRAPEDARRLAIVGQNDRTVKLSPVLYLVIAAISRYRSAGITQATLSKELSIDPRSLFHYLKTLMGLKLIVKFPVVTDGTYTNLCVHTRFAVMNKAYQAYIKKARALIGGDDDGDAPFRPNLDEQNAAVGGMRGNTGVSFHGEIIKQKVTTLLAAAKNKVMVVQDLMDALDMKTKSSLSFERKWFNRLIESLVKANYIERVNVPKKPAGESLNTRGYDRCVRLLRVFQPVGLSAGPAGAAAKAAKPSAGKQAAADPDHDLVLGEGGVLVDLPFEWQVYRIIALAGDRGVTAGTIARSLNNTGQRLLNKILSRLTKSPSDDPSVVGASRIAEFVGRERRYRYYSFDAFNRLYEGGSHQRADIDTLGLMVPSLASGGGRPGAEGLGPTGGRTKVKDREDAPVEGICKVCSQSNDLNSPLPAPLISCESCGNVYHTLCAVTSSAGVYFCSQACCEAGPREVGVGPTPMDLVPPTPRPGVSSCKYRVHGDASTPSKIVLNRSSITAVRRRNNLLALLEERKILEVGHLLVKAYQDLVAAQEGGAAPVHTVDKKTLQRTAVALEREKLLSIYTVSLPLLNGSYSPKVLFLHPSLNPKSPEVLDYVDMMHDRNLLIGGKTRATKVEVDADLEVERLDDMQRRMQGAGGESSMMGVQVQDEGVAEQSQQQPGWGGVLRSNEMEAANQLSGMAGMAAALGPAGLQAAEGMISLGMMGAMVAGAGPDGGAAPTMQQIQMAQMQHMHMQMQASMMMAPARYDPTQGYPAALYAPEAFAPGFVGGAQPMAYLPPTPAAPPPMFRAAHEAYLPADAPVPIDEDADHDPSEPQVTKPRPTGLSRRERKKRQLSERSNPQSEVWWLNVAQSYGYINAKMIRAKLLHEWL</sequence>
<dbReference type="InterPro" id="IPR056020">
    <property type="entry name" value="DUF7599"/>
</dbReference>
<keyword evidence="3" id="KW-0238">DNA-binding</keyword>
<dbReference type="SUPFAM" id="SSF57903">
    <property type="entry name" value="FYVE/PHD zinc finger"/>
    <property type="match status" value="1"/>
</dbReference>
<dbReference type="PANTHER" id="PTHR15180:SF1">
    <property type="entry name" value="GENERAL TRANSCRIPTION FACTOR 3C POLYPEPTIDE 1"/>
    <property type="match status" value="1"/>
</dbReference>
<dbReference type="GO" id="GO:0006384">
    <property type="term" value="P:transcription initiation at RNA polymerase III promoter"/>
    <property type="evidence" value="ECO:0007669"/>
    <property type="project" value="InterPro"/>
</dbReference>
<evidence type="ECO:0000256" key="6">
    <source>
        <dbReference type="SAM" id="MobiDB-lite"/>
    </source>
</evidence>
<comment type="subcellular location">
    <subcellularLocation>
        <location evidence="1">Nucleus</location>
    </subcellularLocation>
</comment>
<proteinExistence type="predicted"/>
<feature type="compositionally biased region" description="Gly residues" evidence="6">
    <location>
        <begin position="510"/>
        <end position="524"/>
    </location>
</feature>
<feature type="domain" description="GTF3C1 extended winged-helix" evidence="8">
    <location>
        <begin position="636"/>
        <end position="737"/>
    </location>
</feature>
<dbReference type="EMBL" id="KZ997581">
    <property type="protein sequence ID" value="RKO87231.1"/>
    <property type="molecule type" value="Genomic_DNA"/>
</dbReference>
<keyword evidence="11" id="KW-1185">Reference proteome</keyword>
<dbReference type="InterPro" id="IPR044210">
    <property type="entry name" value="Tfc3-like"/>
</dbReference>
<dbReference type="AlphaFoldDB" id="A0A4P9W4F2"/>
<dbReference type="PANTHER" id="PTHR15180">
    <property type="entry name" value="GENERAL TRANSCRIPTION FACTOR 3C POLYPEPTIDE 1"/>
    <property type="match status" value="1"/>
</dbReference>
<evidence type="ECO:0000259" key="9">
    <source>
        <dbReference type="Pfam" id="PF24538"/>
    </source>
</evidence>
<dbReference type="Pfam" id="PF24101">
    <property type="entry name" value="WHD_GTF3C1"/>
    <property type="match status" value="1"/>
</dbReference>
<dbReference type="Pfam" id="PF04182">
    <property type="entry name" value="B-block_TFIIIC"/>
    <property type="match status" value="1"/>
</dbReference>
<dbReference type="InterPro" id="IPR056467">
    <property type="entry name" value="eWH_GTF3C1"/>
</dbReference>
<dbReference type="InterPro" id="IPR036390">
    <property type="entry name" value="WH_DNA-bd_sf"/>
</dbReference>
<accession>A0A4P9W4F2</accession>
<dbReference type="Proteomes" id="UP000269721">
    <property type="component" value="Unassembled WGS sequence"/>
</dbReference>
<dbReference type="SUPFAM" id="SSF46785">
    <property type="entry name" value="Winged helix' DNA-binding domain"/>
    <property type="match status" value="1"/>
</dbReference>
<evidence type="ECO:0000256" key="5">
    <source>
        <dbReference type="ARBA" id="ARBA00023242"/>
    </source>
</evidence>
<dbReference type="GO" id="GO:0003677">
    <property type="term" value="F:DNA binding"/>
    <property type="evidence" value="ECO:0007669"/>
    <property type="project" value="UniProtKB-KW"/>
</dbReference>
<feature type="domain" description="DUF7599" evidence="9">
    <location>
        <begin position="282"/>
        <end position="367"/>
    </location>
</feature>
<evidence type="ECO:0000256" key="1">
    <source>
        <dbReference type="ARBA" id="ARBA00004123"/>
    </source>
</evidence>
<evidence type="ECO:0000313" key="11">
    <source>
        <dbReference type="Proteomes" id="UP000269721"/>
    </source>
</evidence>
<evidence type="ECO:0000259" key="8">
    <source>
        <dbReference type="Pfam" id="PF24101"/>
    </source>
</evidence>
<dbReference type="GO" id="GO:0000127">
    <property type="term" value="C:transcription factor TFIIIC complex"/>
    <property type="evidence" value="ECO:0007669"/>
    <property type="project" value="InterPro"/>
</dbReference>